<dbReference type="InterPro" id="IPR021915">
    <property type="entry name" value="RP1-2"/>
</dbReference>
<dbReference type="Pfam" id="PF12042">
    <property type="entry name" value="RP1-2"/>
    <property type="match status" value="2"/>
</dbReference>
<evidence type="ECO:0000259" key="2">
    <source>
        <dbReference type="Pfam" id="PF12042"/>
    </source>
</evidence>
<organism evidence="3">
    <name type="scientific">Aphonopelma seemanni</name>
    <name type="common">Costa Rican zebra tarantula</name>
    <name type="synonym">Eurypelma seemanni</name>
    <dbReference type="NCBI Taxonomy" id="1203466"/>
    <lineage>
        <taxon>Eukaryota</taxon>
        <taxon>Metazoa</taxon>
        <taxon>Ecdysozoa</taxon>
        <taxon>Arthropoda</taxon>
        <taxon>Chelicerata</taxon>
        <taxon>Arachnida</taxon>
        <taxon>Araneae</taxon>
        <taxon>Mygalomorphae</taxon>
        <taxon>Avicularoidea</taxon>
        <taxon>Theraphosidae</taxon>
        <taxon>Aphonopelma</taxon>
    </lineage>
</organism>
<name>I6TH89_APHSE</name>
<feature type="domain" description="Tubuliform egg casing silk strands structural" evidence="2">
    <location>
        <begin position="164"/>
        <end position="316"/>
    </location>
</feature>
<gene>
    <name evidence="3" type="primary">fib2</name>
</gene>
<dbReference type="Pfam" id="PF11260">
    <property type="entry name" value="Spidroin_MaSp"/>
    <property type="match status" value="1"/>
</dbReference>
<accession>I6TH89</accession>
<feature type="non-terminal residue" evidence="3">
    <location>
        <position position="1"/>
    </location>
</feature>
<dbReference type="InterPro" id="IPR021001">
    <property type="entry name" value="Spidroin_C"/>
</dbReference>
<dbReference type="AlphaFoldDB" id="I6TH89"/>
<dbReference type="Gene3D" id="1.10.10.1350">
    <property type="entry name" value="Spidroin domain, C-terminal domain"/>
    <property type="match status" value="1"/>
</dbReference>
<dbReference type="InterPro" id="IPR043070">
    <property type="entry name" value="Spidroin_repeat"/>
</dbReference>
<dbReference type="EMBL" id="JX102558">
    <property type="protein sequence ID" value="AFM97618.1"/>
    <property type="molecule type" value="mRNA"/>
</dbReference>
<proteinExistence type="evidence at transcript level"/>
<reference evidence="3" key="1">
    <citation type="journal article" date="2012" name="PLoS ONE">
        <title>Early events in the evolution of spider silk genes.</title>
        <authorList>
            <person name="Starrett J."/>
            <person name="Garb J.E."/>
            <person name="Kuelbs A."/>
            <person name="Azubuike U.O."/>
            <person name="Hayashi C.Y."/>
        </authorList>
    </citation>
    <scope>NUCLEOTIDE SEQUENCE</scope>
</reference>
<evidence type="ECO:0000259" key="1">
    <source>
        <dbReference type="Pfam" id="PF11260"/>
    </source>
</evidence>
<evidence type="ECO:0000313" key="3">
    <source>
        <dbReference type="EMBL" id="AFM97618.1"/>
    </source>
</evidence>
<feature type="domain" description="Spidroin C-terminal" evidence="1">
    <location>
        <begin position="381"/>
        <end position="466"/>
    </location>
</feature>
<sequence length="482" mass="48054">ARSFAEAFVGNCLKDPIFISIFRKVASSAEASSYTSAGVQSAIRSLGLGLDFVSGTSDLVASKIANVAVGSSPSEYAEAIASVISSIVSSAGVLNHSNPTTLGMQVAIGFCRGLASSAYPDSGEPLGSPFTGGAAQVGAASSAISSASATVTESSVAASRAEISSRGADVAAAASSFKQVFMSSLCQSEAFNSAFSSPASFSAAVSCILSAVEAATKEVGMGNLASEMAHATSRAAARKSAGSGSTAFAESFASEIGSVLFVRGILNVNNAAYIAARLVKVLLRIFSLTFTVPTAPGGVSSGSATAAAGATSISANVPSAGYGNLFPVRLSAPESAGGSFTTGAENIVVVDSNLPAGSLMSGDDQPLFSSLSGSVAQVLSSVEGLLSPAASRRISALIRSIVSELSTGRLKPSFLKNVLAFVLSQISQTGAGFSASQITIEGLLEILTALLHILLSSQIGPLNSSTTVSSDVVEAVSSAFLN</sequence>
<feature type="domain" description="Tubuliform egg casing silk strands structural" evidence="2">
    <location>
        <begin position="2"/>
        <end position="155"/>
    </location>
</feature>
<dbReference type="InterPro" id="IPR038542">
    <property type="entry name" value="Spidroin_C_sf"/>
</dbReference>
<protein>
    <submittedName>
        <fullName evidence="3">Fibroin 2</fullName>
    </submittedName>
</protein>
<dbReference type="Gene3D" id="1.10.274.60">
    <property type="entry name" value="Spidroin, repetitive domain"/>
    <property type="match status" value="2"/>
</dbReference>